<name>A0AA36UKH5_9NEIS</name>
<protein>
    <submittedName>
        <fullName evidence="1">Uncharacterized protein</fullName>
    </submittedName>
</protein>
<dbReference type="Proteomes" id="UP000004982">
    <property type="component" value="Unassembled WGS sequence"/>
</dbReference>
<evidence type="ECO:0000313" key="1">
    <source>
        <dbReference type="EMBL" id="EGQ77157.1"/>
    </source>
</evidence>
<gene>
    <name evidence="1" type="ORF">HMPREF9418_1273</name>
</gene>
<organism evidence="1 2">
    <name type="scientific">Neisseria macacae ATCC 33926</name>
    <dbReference type="NCBI Taxonomy" id="997348"/>
    <lineage>
        <taxon>Bacteria</taxon>
        <taxon>Pseudomonadati</taxon>
        <taxon>Pseudomonadota</taxon>
        <taxon>Betaproteobacteria</taxon>
        <taxon>Neisseriales</taxon>
        <taxon>Neisseriaceae</taxon>
        <taxon>Neisseria</taxon>
    </lineage>
</organism>
<comment type="caution">
    <text evidence="1">The sequence shown here is derived from an EMBL/GenBank/DDBJ whole genome shotgun (WGS) entry which is preliminary data.</text>
</comment>
<dbReference type="EMBL" id="AFQE01000061">
    <property type="protein sequence ID" value="EGQ77157.1"/>
    <property type="molecule type" value="Genomic_DNA"/>
</dbReference>
<proteinExistence type="predicted"/>
<evidence type="ECO:0000313" key="2">
    <source>
        <dbReference type="Proteomes" id="UP000004982"/>
    </source>
</evidence>
<sequence length="47" mass="5189">MVMTVLVARSIIIIIIRGSTSAQGQNSRYGQYSFKFHINTPEKCGTA</sequence>
<dbReference type="AlphaFoldDB" id="A0AA36UKH5"/>
<accession>A0AA36UKH5</accession>
<reference evidence="1 2" key="1">
    <citation type="submission" date="2011-05" db="EMBL/GenBank/DDBJ databases">
        <authorList>
            <person name="Muzny D."/>
            <person name="Qin X."/>
            <person name="Deng J."/>
            <person name="Jiang H."/>
            <person name="Liu Y."/>
            <person name="Qu J."/>
            <person name="Song X.-Z."/>
            <person name="Zhang L."/>
            <person name="Thornton R."/>
            <person name="Coyle M."/>
            <person name="Francisco L."/>
            <person name="Jackson L."/>
            <person name="Javaid M."/>
            <person name="Korchina V."/>
            <person name="Kovar C."/>
            <person name="Mata R."/>
            <person name="Mathew T."/>
            <person name="Ngo R."/>
            <person name="Nguyen L."/>
            <person name="Nguyen N."/>
            <person name="Okwuonu G."/>
            <person name="Ongeri F."/>
            <person name="Pham C."/>
            <person name="Simmons D."/>
            <person name="Wilczek-Boney K."/>
            <person name="Hale W."/>
            <person name="Jakkamsetti A."/>
            <person name="Pham P."/>
            <person name="Ruth R."/>
            <person name="San Lucas F."/>
            <person name="Warren J."/>
            <person name="Zhang J."/>
            <person name="Zhao Z."/>
            <person name="Zhou C."/>
            <person name="Zhu D."/>
            <person name="Lee S."/>
            <person name="Bess C."/>
            <person name="Blankenburg K."/>
            <person name="Forbes L."/>
            <person name="Fu Q."/>
            <person name="Gubbala S."/>
            <person name="Hirani K."/>
            <person name="Jayaseelan J.C."/>
            <person name="Lara F."/>
            <person name="Munidasa M."/>
            <person name="Palculict T."/>
            <person name="Patil S."/>
            <person name="Pu L.-L."/>
            <person name="Saada N."/>
            <person name="Tang L."/>
            <person name="Weissenberger G."/>
            <person name="Zhu Y."/>
            <person name="Hemphill L."/>
            <person name="Shang Y."/>
            <person name="Youmans B."/>
            <person name="Ayvaz T."/>
            <person name="Ross M."/>
            <person name="Santibanez J."/>
            <person name="Aqrawi P."/>
            <person name="Gross S."/>
            <person name="Joshi V."/>
            <person name="Fowler G."/>
            <person name="Nazareth L."/>
            <person name="Reid J."/>
            <person name="Worley K."/>
            <person name="Petrosino J."/>
            <person name="Highlander S."/>
            <person name="Gibbs R."/>
        </authorList>
    </citation>
    <scope>NUCLEOTIDE SEQUENCE [LARGE SCALE GENOMIC DNA]</scope>
    <source>
        <strain evidence="1 2">ATCC 33926</strain>
    </source>
</reference>